<dbReference type="OrthoDB" id="3694634at2759"/>
<gene>
    <name evidence="1" type="ORF">CC78DRAFT_571942</name>
</gene>
<dbReference type="EMBL" id="ML986712">
    <property type="protein sequence ID" value="KAF2259319.1"/>
    <property type="molecule type" value="Genomic_DNA"/>
</dbReference>
<proteinExistence type="predicted"/>
<protein>
    <submittedName>
        <fullName evidence="1">Uncharacterized protein</fullName>
    </submittedName>
</protein>
<accession>A0A9P4N226</accession>
<dbReference type="Proteomes" id="UP000800093">
    <property type="component" value="Unassembled WGS sequence"/>
</dbReference>
<sequence length="264" mass="29333">MAGTVLLPAPFALNSVRLGQLLSDPLDPSAASYIAASTIIGRKEPHVQPSYKELIAHDDEGRFVSTLSGRPLSPSQENLLMVNADHMEYISLKNPSTAFDTLSHDPVAQTWLCEMAQRRQPLYYVVGLQKLKNPTFKRAIVKEGSIAEADANPKIRFSMHVRRDSAMDLEEEENGSDAVLGIEVRKVKCWLGRTEEPHSLDDIDYSWSYRMLDGEVQMCTGLGKALGQEEMRVLAGIAAEEDTDTSYESYYDISEDEDEGLAGF</sequence>
<comment type="caution">
    <text evidence="1">The sequence shown here is derived from an EMBL/GenBank/DDBJ whole genome shotgun (WGS) entry which is preliminary data.</text>
</comment>
<name>A0A9P4N226_9PLEO</name>
<evidence type="ECO:0000313" key="1">
    <source>
        <dbReference type="EMBL" id="KAF2259319.1"/>
    </source>
</evidence>
<organism evidence="1 2">
    <name type="scientific">Lojkania enalia</name>
    <dbReference type="NCBI Taxonomy" id="147567"/>
    <lineage>
        <taxon>Eukaryota</taxon>
        <taxon>Fungi</taxon>
        <taxon>Dikarya</taxon>
        <taxon>Ascomycota</taxon>
        <taxon>Pezizomycotina</taxon>
        <taxon>Dothideomycetes</taxon>
        <taxon>Pleosporomycetidae</taxon>
        <taxon>Pleosporales</taxon>
        <taxon>Pleosporales incertae sedis</taxon>
        <taxon>Lojkania</taxon>
    </lineage>
</organism>
<dbReference type="AlphaFoldDB" id="A0A9P4N226"/>
<reference evidence="2" key="1">
    <citation type="journal article" date="2020" name="Stud. Mycol.">
        <title>101 Dothideomycetes genomes: A test case for predicting lifestyles and emergence of pathogens.</title>
        <authorList>
            <person name="Haridas S."/>
            <person name="Albert R."/>
            <person name="Binder M."/>
            <person name="Bloem J."/>
            <person name="LaButti K."/>
            <person name="Salamov A."/>
            <person name="Andreopoulos B."/>
            <person name="Baker S."/>
            <person name="Barry K."/>
            <person name="Bills G."/>
            <person name="Bluhm B."/>
            <person name="Cannon C."/>
            <person name="Castanera R."/>
            <person name="Culley D."/>
            <person name="Daum C."/>
            <person name="Ezra D."/>
            <person name="Gonzalez J."/>
            <person name="Henrissat B."/>
            <person name="Kuo A."/>
            <person name="Liang C."/>
            <person name="Lipzen A."/>
            <person name="Lutzoni F."/>
            <person name="Magnuson J."/>
            <person name="Mondo S."/>
            <person name="Nolan M."/>
            <person name="Ohm R."/>
            <person name="Pangilinan J."/>
            <person name="Park H.-J."/>
            <person name="Ramirez L."/>
            <person name="Alfaro M."/>
            <person name="Sun H."/>
            <person name="Tritt A."/>
            <person name="Yoshinaga Y."/>
            <person name="Zwiers L.-H."/>
            <person name="Turgeon B."/>
            <person name="Goodwin S."/>
            <person name="Spatafora J."/>
            <person name="Crous P."/>
            <person name="Grigoriev I."/>
        </authorList>
    </citation>
    <scope>NUCLEOTIDE SEQUENCE [LARGE SCALE GENOMIC DNA]</scope>
    <source>
        <strain evidence="2">CBS 304.66</strain>
    </source>
</reference>
<evidence type="ECO:0000313" key="2">
    <source>
        <dbReference type="Proteomes" id="UP000800093"/>
    </source>
</evidence>
<keyword evidence="2" id="KW-1185">Reference proteome</keyword>